<comment type="caution">
    <text evidence="3">The sequence shown here is derived from an EMBL/GenBank/DDBJ whole genome shotgun (WGS) entry which is preliminary data.</text>
</comment>
<feature type="domain" description="Transposase IS4-like" evidence="2">
    <location>
        <begin position="54"/>
        <end position="102"/>
    </location>
</feature>
<reference evidence="3 4" key="1">
    <citation type="submission" date="2021-01" db="EMBL/GenBank/DDBJ databases">
        <title>WGS of actinomycetes isolated from Thailand.</title>
        <authorList>
            <person name="Thawai C."/>
        </authorList>
    </citation>
    <scope>NUCLEOTIDE SEQUENCE [LARGE SCALE GENOMIC DNA]</scope>
    <source>
        <strain evidence="3 4">CA3R110</strain>
    </source>
</reference>
<organism evidence="3 4">
    <name type="scientific">Streptomyces endocoffeicus</name>
    <dbReference type="NCBI Taxonomy" id="2898945"/>
    <lineage>
        <taxon>Bacteria</taxon>
        <taxon>Bacillati</taxon>
        <taxon>Actinomycetota</taxon>
        <taxon>Actinomycetes</taxon>
        <taxon>Kitasatosporales</taxon>
        <taxon>Streptomycetaceae</taxon>
        <taxon>Streptomyces</taxon>
    </lineage>
</organism>
<dbReference type="Proteomes" id="UP000621510">
    <property type="component" value="Unassembled WGS sequence"/>
</dbReference>
<evidence type="ECO:0000259" key="2">
    <source>
        <dbReference type="Pfam" id="PF01609"/>
    </source>
</evidence>
<feature type="region of interest" description="Disordered" evidence="1">
    <location>
        <begin position="105"/>
        <end position="232"/>
    </location>
</feature>
<name>A0ABS1Q7L1_9ACTN</name>
<evidence type="ECO:0000313" key="3">
    <source>
        <dbReference type="EMBL" id="MBL1120646.1"/>
    </source>
</evidence>
<sequence>MVGVIRRHELTDHEWELLAPLIPRAVRLHRRPRPPARRLHRTKKGQLRTDEPDDHALGRSRGGLTSKIHLACDGKGRPLAILITPGQRHDSVCAHPLLERIRVPCTGPGQAALPPRSRHRRQGIQLPRLPRLPAPPRHHAHHPGEDRPAAPPAGPRPPPPTKRRSVSRHCCSGQDPFEDGPAPGGGTAKSADGVQPRTPERGQDGVAGQWSTSAHAESAQWTPSSRAPSPVRLHLCEAASYHTR</sequence>
<feature type="region of interest" description="Disordered" evidence="1">
    <location>
        <begin position="32"/>
        <end position="62"/>
    </location>
</feature>
<keyword evidence="4" id="KW-1185">Reference proteome</keyword>
<dbReference type="Pfam" id="PF01609">
    <property type="entry name" value="DDE_Tnp_1"/>
    <property type="match status" value="1"/>
</dbReference>
<dbReference type="InterPro" id="IPR002559">
    <property type="entry name" value="Transposase_11"/>
</dbReference>
<feature type="compositionally biased region" description="Basic and acidic residues" evidence="1">
    <location>
        <begin position="47"/>
        <end position="57"/>
    </location>
</feature>
<feature type="compositionally biased region" description="Polar residues" evidence="1">
    <location>
        <begin position="209"/>
        <end position="227"/>
    </location>
</feature>
<evidence type="ECO:0000313" key="4">
    <source>
        <dbReference type="Proteomes" id="UP000621510"/>
    </source>
</evidence>
<feature type="compositionally biased region" description="Pro residues" evidence="1">
    <location>
        <begin position="149"/>
        <end position="160"/>
    </location>
</feature>
<feature type="compositionally biased region" description="Basic residues" evidence="1">
    <location>
        <begin position="32"/>
        <end position="46"/>
    </location>
</feature>
<gene>
    <name evidence="3" type="ORF">JK364_51555</name>
</gene>
<proteinExistence type="predicted"/>
<dbReference type="EMBL" id="JAERRG010000059">
    <property type="protein sequence ID" value="MBL1120646.1"/>
    <property type="molecule type" value="Genomic_DNA"/>
</dbReference>
<accession>A0ABS1Q7L1</accession>
<protein>
    <submittedName>
        <fullName evidence="3">Transposase</fullName>
    </submittedName>
</protein>
<evidence type="ECO:0000256" key="1">
    <source>
        <dbReference type="SAM" id="MobiDB-lite"/>
    </source>
</evidence>